<evidence type="ECO:0000256" key="1">
    <source>
        <dbReference type="SAM" id="MobiDB-lite"/>
    </source>
</evidence>
<evidence type="ECO:0000313" key="3">
    <source>
        <dbReference type="Proteomes" id="UP000299102"/>
    </source>
</evidence>
<dbReference type="Proteomes" id="UP000299102">
    <property type="component" value="Unassembled WGS sequence"/>
</dbReference>
<proteinExistence type="predicted"/>
<gene>
    <name evidence="2" type="ORF">EVAR_87339_1</name>
</gene>
<dbReference type="EMBL" id="BGZK01001406">
    <property type="protein sequence ID" value="GBP79244.1"/>
    <property type="molecule type" value="Genomic_DNA"/>
</dbReference>
<feature type="region of interest" description="Disordered" evidence="1">
    <location>
        <begin position="1"/>
        <end position="26"/>
    </location>
</feature>
<accession>A0A4C1YWP3</accession>
<protein>
    <submittedName>
        <fullName evidence="2">Uncharacterized protein</fullName>
    </submittedName>
</protein>
<comment type="caution">
    <text evidence="2">The sequence shown here is derived from an EMBL/GenBank/DDBJ whole genome shotgun (WGS) entry which is preliminary data.</text>
</comment>
<keyword evidence="3" id="KW-1185">Reference proteome</keyword>
<organism evidence="2 3">
    <name type="scientific">Eumeta variegata</name>
    <name type="common">Bagworm moth</name>
    <name type="synonym">Eumeta japonica</name>
    <dbReference type="NCBI Taxonomy" id="151549"/>
    <lineage>
        <taxon>Eukaryota</taxon>
        <taxon>Metazoa</taxon>
        <taxon>Ecdysozoa</taxon>
        <taxon>Arthropoda</taxon>
        <taxon>Hexapoda</taxon>
        <taxon>Insecta</taxon>
        <taxon>Pterygota</taxon>
        <taxon>Neoptera</taxon>
        <taxon>Endopterygota</taxon>
        <taxon>Lepidoptera</taxon>
        <taxon>Glossata</taxon>
        <taxon>Ditrysia</taxon>
        <taxon>Tineoidea</taxon>
        <taxon>Psychidae</taxon>
        <taxon>Oiketicinae</taxon>
        <taxon>Eumeta</taxon>
    </lineage>
</organism>
<reference evidence="2 3" key="1">
    <citation type="journal article" date="2019" name="Commun. Biol.">
        <title>The bagworm genome reveals a unique fibroin gene that provides high tensile strength.</title>
        <authorList>
            <person name="Kono N."/>
            <person name="Nakamura H."/>
            <person name="Ohtoshi R."/>
            <person name="Tomita M."/>
            <person name="Numata K."/>
            <person name="Arakawa K."/>
        </authorList>
    </citation>
    <scope>NUCLEOTIDE SEQUENCE [LARGE SCALE GENOMIC DNA]</scope>
</reference>
<sequence>MKRINTNAEQTTGGGASAPARHPPRTAGVRTNLIQSIFTSPPHTTATTPQQDYCSQRRLRLRTLYSLRATNVFEQEFQVTTKNEEADVRAAGGVVGRRAPPRAPLRCTLRLHASAPSFRLVCRAIDELVPGLLDKHIRIRRECCCGEALSASAC</sequence>
<dbReference type="AlphaFoldDB" id="A0A4C1YWP3"/>
<evidence type="ECO:0000313" key="2">
    <source>
        <dbReference type="EMBL" id="GBP79244.1"/>
    </source>
</evidence>
<name>A0A4C1YWP3_EUMVA</name>
<feature type="compositionally biased region" description="Polar residues" evidence="1">
    <location>
        <begin position="1"/>
        <end position="11"/>
    </location>
</feature>